<reference evidence="3" key="1">
    <citation type="submission" date="2020-09" db="EMBL/GenBank/DDBJ databases">
        <title>Genome-Enabled Discovery of Anthraquinone Biosynthesis in Senna tora.</title>
        <authorList>
            <person name="Kang S.-H."/>
            <person name="Pandey R.P."/>
            <person name="Lee C.-M."/>
            <person name="Sim J.-S."/>
            <person name="Jeong J.-T."/>
            <person name="Choi B.-S."/>
            <person name="Jung M."/>
            <person name="Ginzburg D."/>
            <person name="Zhao K."/>
            <person name="Won S.Y."/>
            <person name="Oh T.-J."/>
            <person name="Yu Y."/>
            <person name="Kim N.-H."/>
            <person name="Lee O.R."/>
            <person name="Lee T.-H."/>
            <person name="Bashyal P."/>
            <person name="Kim T.-S."/>
            <person name="Lee W.-H."/>
            <person name="Kawkins C."/>
            <person name="Kim C.-K."/>
            <person name="Kim J.S."/>
            <person name="Ahn B.O."/>
            <person name="Rhee S.Y."/>
            <person name="Sohng J.K."/>
        </authorList>
    </citation>
    <scope>NUCLEOTIDE SEQUENCE</scope>
    <source>
        <tissue evidence="3">Leaf</tissue>
    </source>
</reference>
<evidence type="ECO:0000259" key="2">
    <source>
        <dbReference type="Pfam" id="PF23293"/>
    </source>
</evidence>
<dbReference type="AlphaFoldDB" id="A0A834X249"/>
<evidence type="ECO:0000259" key="1">
    <source>
        <dbReference type="Pfam" id="PF23292"/>
    </source>
</evidence>
<dbReference type="GO" id="GO:0005634">
    <property type="term" value="C:nucleus"/>
    <property type="evidence" value="ECO:0007669"/>
    <property type="project" value="TreeGrafter"/>
</dbReference>
<dbReference type="InterPro" id="IPR057011">
    <property type="entry name" value="ULT1/2_SAND"/>
</dbReference>
<feature type="domain" description="ULTRAPETALA1/2 SAND" evidence="1">
    <location>
        <begin position="44"/>
        <end position="90"/>
    </location>
</feature>
<name>A0A834X249_9FABA</name>
<dbReference type="InterPro" id="IPR057012">
    <property type="entry name" value="ULT1/2_Znf"/>
</dbReference>
<feature type="domain" description="ULTRAPETALA1/2 zinc finger" evidence="2">
    <location>
        <begin position="172"/>
        <end position="228"/>
    </location>
</feature>
<dbReference type="Proteomes" id="UP000634136">
    <property type="component" value="Unassembled WGS sequence"/>
</dbReference>
<dbReference type="GO" id="GO:0005829">
    <property type="term" value="C:cytosol"/>
    <property type="evidence" value="ECO:0007669"/>
    <property type="project" value="TreeGrafter"/>
</dbReference>
<dbReference type="PANTHER" id="PTHR34053:SF2">
    <property type="entry name" value="SAND DOMAIN-CONTAINING PROTEIN"/>
    <property type="match status" value="1"/>
</dbReference>
<dbReference type="EMBL" id="JAAIUW010000004">
    <property type="protein sequence ID" value="KAF7836766.1"/>
    <property type="molecule type" value="Genomic_DNA"/>
</dbReference>
<organism evidence="3 4">
    <name type="scientific">Senna tora</name>
    <dbReference type="NCBI Taxonomy" id="362788"/>
    <lineage>
        <taxon>Eukaryota</taxon>
        <taxon>Viridiplantae</taxon>
        <taxon>Streptophyta</taxon>
        <taxon>Embryophyta</taxon>
        <taxon>Tracheophyta</taxon>
        <taxon>Spermatophyta</taxon>
        <taxon>Magnoliopsida</taxon>
        <taxon>eudicotyledons</taxon>
        <taxon>Gunneridae</taxon>
        <taxon>Pentapetalae</taxon>
        <taxon>rosids</taxon>
        <taxon>fabids</taxon>
        <taxon>Fabales</taxon>
        <taxon>Fabaceae</taxon>
        <taxon>Caesalpinioideae</taxon>
        <taxon>Cassia clade</taxon>
        <taxon>Senna</taxon>
    </lineage>
</organism>
<evidence type="ECO:0000313" key="3">
    <source>
        <dbReference type="EMBL" id="KAF7836766.1"/>
    </source>
</evidence>
<feature type="domain" description="ULTRAPETALA1/2 zinc finger" evidence="2">
    <location>
        <begin position="110"/>
        <end position="162"/>
    </location>
</feature>
<accession>A0A834X249</accession>
<dbReference type="Pfam" id="PF23292">
    <property type="entry name" value="SAND_ULT1"/>
    <property type="match status" value="1"/>
</dbReference>
<dbReference type="PANTHER" id="PTHR34053">
    <property type="entry name" value="PROTEIN ULTRAPETALA 1"/>
    <property type="match status" value="1"/>
</dbReference>
<keyword evidence="4" id="KW-1185">Reference proteome</keyword>
<comment type="caution">
    <text evidence="3">The sequence shown here is derived from an EMBL/GenBank/DDBJ whole genome shotgun (WGS) entry which is preliminary data.</text>
</comment>
<evidence type="ECO:0000313" key="4">
    <source>
        <dbReference type="Proteomes" id="UP000634136"/>
    </source>
</evidence>
<dbReference type="InterPro" id="IPR020533">
    <property type="entry name" value="Developmental_reg_ULTRAPETALA"/>
</dbReference>
<gene>
    <name evidence="3" type="ORF">G2W53_011625</name>
</gene>
<proteinExistence type="predicted"/>
<dbReference type="Pfam" id="PF23293">
    <property type="entry name" value="zf_ULT1"/>
    <property type="match status" value="2"/>
</dbReference>
<dbReference type="OrthoDB" id="1349454at2759"/>
<protein>
    <submittedName>
        <fullName evidence="3">Protein ULTRAPETALA 1-like</fullName>
    </submittedName>
</protein>
<sequence>MREAETSLKLDVVAPTENMETLVGGLEFNILVNSPSLAIAMKDAKKAMNVTPKEFEKHVGKETRKWTSNIWVQIDGEKVPLEKSKVMKYYNHKANAKNWSKFVSRNKKFHKDEFIRCSKCNKERRFRRRSAKEMKEYHDALNNKNWECSEWHYNKNNTTANQSKAFVELMILEKSRITCDEEEERDNRKMYRGCPAIKHCRGCNYCICNGCLKCRFLNCNCQPCTDFMTEAKP</sequence>